<dbReference type="Pfam" id="PF06477">
    <property type="entry name" value="DUF1091"/>
    <property type="match status" value="1"/>
</dbReference>
<dbReference type="PANTHER" id="PTHR20898:SF0">
    <property type="entry name" value="DAEDALUS ON 3-RELATED"/>
    <property type="match status" value="1"/>
</dbReference>
<name>A0A6P8JRW6_DROMA</name>
<dbReference type="AlphaFoldDB" id="A0A6P8JRW6"/>
<keyword evidence="1" id="KW-1185">Reference proteome</keyword>
<evidence type="ECO:0000313" key="1">
    <source>
        <dbReference type="Proteomes" id="UP000515162"/>
    </source>
</evidence>
<reference evidence="2" key="1">
    <citation type="submission" date="2025-08" db="UniProtKB">
        <authorList>
            <consortium name="RefSeq"/>
        </authorList>
    </citation>
    <scope>IDENTIFICATION</scope>
    <source>
        <strain evidence="2">Mau12</strain>
        <tissue evidence="2">Whole Body</tissue>
    </source>
</reference>
<protein>
    <submittedName>
        <fullName evidence="2">Uncharacterized protein LOC117140469 isoform X1</fullName>
    </submittedName>
</protein>
<evidence type="ECO:0000313" key="2">
    <source>
        <dbReference type="RefSeq" id="XP_033159307.1"/>
    </source>
</evidence>
<sequence>MAKCVDKLKCTFRFSWPKVAGVTKSLGLWIPHMMRICLMASHLQRDFEIRWRDINCSVIDPTTAEIFKCDIVEMPKKQGNFLNTFLLLRRAVTKMWVELSVGQIANRKDRLLQQLLKTRVDGCHLIEFRSKNRILNAVLHKLLQSGNYPDACPLLANVNYTSTRFALNPDHFPAYMPDMKFNTKLVFQLSRNMGLIRASVDAEVMRRS</sequence>
<gene>
    <name evidence="2" type="primary">LOC117140469</name>
</gene>
<dbReference type="InterPro" id="IPR010512">
    <property type="entry name" value="DUF1091"/>
</dbReference>
<dbReference type="SMART" id="SM00697">
    <property type="entry name" value="DM8"/>
    <property type="match status" value="1"/>
</dbReference>
<proteinExistence type="predicted"/>
<dbReference type="RefSeq" id="XP_033159307.1">
    <property type="nucleotide sequence ID" value="XM_033303416.1"/>
</dbReference>
<dbReference type="GeneID" id="117140469"/>
<dbReference type="Proteomes" id="UP000515162">
    <property type="component" value="Chromosome 3L"/>
</dbReference>
<dbReference type="PANTHER" id="PTHR20898">
    <property type="entry name" value="DAEDALUS ON 3-RELATED-RELATED"/>
    <property type="match status" value="1"/>
</dbReference>
<accession>A0A6P8JRW6</accession>
<organism evidence="1 2">
    <name type="scientific">Drosophila mauritiana</name>
    <name type="common">Fruit fly</name>
    <dbReference type="NCBI Taxonomy" id="7226"/>
    <lineage>
        <taxon>Eukaryota</taxon>
        <taxon>Metazoa</taxon>
        <taxon>Ecdysozoa</taxon>
        <taxon>Arthropoda</taxon>
        <taxon>Hexapoda</taxon>
        <taxon>Insecta</taxon>
        <taxon>Pterygota</taxon>
        <taxon>Neoptera</taxon>
        <taxon>Endopterygota</taxon>
        <taxon>Diptera</taxon>
        <taxon>Brachycera</taxon>
        <taxon>Muscomorpha</taxon>
        <taxon>Ephydroidea</taxon>
        <taxon>Drosophilidae</taxon>
        <taxon>Drosophila</taxon>
        <taxon>Sophophora</taxon>
    </lineage>
</organism>